<dbReference type="AlphaFoldDB" id="A0A9W4HU12"/>
<organism evidence="6 7">
    <name type="scientific">Penicillium olsonii</name>
    <dbReference type="NCBI Taxonomy" id="99116"/>
    <lineage>
        <taxon>Eukaryota</taxon>
        <taxon>Fungi</taxon>
        <taxon>Dikarya</taxon>
        <taxon>Ascomycota</taxon>
        <taxon>Pezizomycotina</taxon>
        <taxon>Eurotiomycetes</taxon>
        <taxon>Eurotiomycetidae</taxon>
        <taxon>Eurotiales</taxon>
        <taxon>Aspergillaceae</taxon>
        <taxon>Penicillium</taxon>
    </lineage>
</organism>
<name>A0A9W4HU12_PENOL</name>
<evidence type="ECO:0000313" key="6">
    <source>
        <dbReference type="EMBL" id="CAG8122744.1"/>
    </source>
</evidence>
<protein>
    <submittedName>
        <fullName evidence="6">Uncharacterized protein</fullName>
    </submittedName>
</protein>
<reference evidence="6" key="1">
    <citation type="submission" date="2021-07" db="EMBL/GenBank/DDBJ databases">
        <authorList>
            <person name="Branca A.L. A."/>
        </authorList>
    </citation>
    <scope>NUCLEOTIDE SEQUENCE</scope>
</reference>
<evidence type="ECO:0000256" key="3">
    <source>
        <dbReference type="ARBA" id="ARBA00022989"/>
    </source>
</evidence>
<keyword evidence="3 5" id="KW-1133">Transmembrane helix</keyword>
<evidence type="ECO:0000256" key="2">
    <source>
        <dbReference type="ARBA" id="ARBA00022692"/>
    </source>
</evidence>
<accession>A0A9W4HU12</accession>
<keyword evidence="4 5" id="KW-0472">Membrane</keyword>
<dbReference type="GO" id="GO:0016020">
    <property type="term" value="C:membrane"/>
    <property type="evidence" value="ECO:0007669"/>
    <property type="project" value="UniProtKB-SubCell"/>
</dbReference>
<keyword evidence="2 5" id="KW-0812">Transmembrane</keyword>
<comment type="subcellular location">
    <subcellularLocation>
        <location evidence="1">Membrane</location>
        <topology evidence="1">Multi-pass membrane protein</topology>
    </subcellularLocation>
</comment>
<feature type="transmembrane region" description="Helical" evidence="5">
    <location>
        <begin position="152"/>
        <end position="171"/>
    </location>
</feature>
<dbReference type="InterPro" id="IPR007568">
    <property type="entry name" value="RTA1"/>
</dbReference>
<evidence type="ECO:0000256" key="4">
    <source>
        <dbReference type="ARBA" id="ARBA00023136"/>
    </source>
</evidence>
<evidence type="ECO:0000256" key="5">
    <source>
        <dbReference type="SAM" id="Phobius"/>
    </source>
</evidence>
<feature type="transmembrane region" description="Helical" evidence="5">
    <location>
        <begin position="29"/>
        <end position="58"/>
    </location>
</feature>
<comment type="caution">
    <text evidence="6">The sequence shown here is derived from an EMBL/GenBank/DDBJ whole genome shotgun (WGS) entry which is preliminary data.</text>
</comment>
<dbReference type="EMBL" id="CAJVOS010000027">
    <property type="protein sequence ID" value="CAG8122744.1"/>
    <property type="molecule type" value="Genomic_DNA"/>
</dbReference>
<dbReference type="Proteomes" id="UP001153618">
    <property type="component" value="Unassembled WGS sequence"/>
</dbReference>
<dbReference type="Pfam" id="PF04479">
    <property type="entry name" value="RTA1"/>
    <property type="match status" value="1"/>
</dbReference>
<feature type="transmembrane region" description="Helical" evidence="5">
    <location>
        <begin position="186"/>
        <end position="206"/>
    </location>
</feature>
<keyword evidence="7" id="KW-1185">Reference proteome</keyword>
<evidence type="ECO:0000313" key="7">
    <source>
        <dbReference type="Proteomes" id="UP001153618"/>
    </source>
</evidence>
<sequence length="232" mass="25991">MLILAVEIVGYIGRAVSSKQSPDWTLGPYIVQTLCLLLAPALLAASIYMLLGRIILVLQAESHAIVKKKWLTKIFVAGDVMSFLLQGAGGGIQSSGSLDGMKNGERIIIVGLFVQIIFFGFFIVVTVLFDLKLRKYPIPRCFDNGIPWRRHLNMLYTTSVLILVRSLFRLVEYLQGNSGFLLRHEIFLYVFDALLIFIAMVAFNVTHPDGITRLLKTVPEYELTCAPDEPVR</sequence>
<proteinExistence type="predicted"/>
<dbReference type="OrthoDB" id="3358017at2759"/>
<gene>
    <name evidence="6" type="ORF">POLS_LOCUS5281</name>
</gene>
<feature type="transmembrane region" description="Helical" evidence="5">
    <location>
        <begin position="108"/>
        <end position="131"/>
    </location>
</feature>
<dbReference type="PANTHER" id="PTHR31465">
    <property type="entry name" value="PROTEIN RTA1-RELATED"/>
    <property type="match status" value="1"/>
</dbReference>
<dbReference type="PANTHER" id="PTHR31465:SF1">
    <property type="entry name" value="PROTEIN RTA1-RELATED"/>
    <property type="match status" value="1"/>
</dbReference>
<evidence type="ECO:0000256" key="1">
    <source>
        <dbReference type="ARBA" id="ARBA00004141"/>
    </source>
</evidence>
<feature type="transmembrane region" description="Helical" evidence="5">
    <location>
        <begin position="70"/>
        <end position="88"/>
    </location>
</feature>